<keyword evidence="2" id="KW-1185">Reference proteome</keyword>
<dbReference type="SUPFAM" id="SSF53383">
    <property type="entry name" value="PLP-dependent transferases"/>
    <property type="match status" value="1"/>
</dbReference>
<dbReference type="AlphaFoldDB" id="A0A923HCW5"/>
<gene>
    <name evidence="1" type="ORF">H8K32_04745</name>
</gene>
<evidence type="ECO:0000313" key="2">
    <source>
        <dbReference type="Proteomes" id="UP000634011"/>
    </source>
</evidence>
<organism evidence="1 2">
    <name type="scientific">Undibacterium jejuense</name>
    <dbReference type="NCBI Taxonomy" id="1344949"/>
    <lineage>
        <taxon>Bacteria</taxon>
        <taxon>Pseudomonadati</taxon>
        <taxon>Pseudomonadota</taxon>
        <taxon>Betaproteobacteria</taxon>
        <taxon>Burkholderiales</taxon>
        <taxon>Oxalobacteraceae</taxon>
        <taxon>Undibacterium</taxon>
    </lineage>
</organism>
<evidence type="ECO:0000313" key="1">
    <source>
        <dbReference type="EMBL" id="MBC3861399.1"/>
    </source>
</evidence>
<name>A0A923HCW5_9BURK</name>
<proteinExistence type="predicted"/>
<reference evidence="1" key="1">
    <citation type="submission" date="2020-08" db="EMBL/GenBank/DDBJ databases">
        <title>Novel species isolated from subtropical streams in China.</title>
        <authorList>
            <person name="Lu H."/>
        </authorList>
    </citation>
    <scope>NUCLEOTIDE SEQUENCE</scope>
    <source>
        <strain evidence="1">KACC 12607</strain>
    </source>
</reference>
<sequence>MKEFPATIDLLVSGGDSRITPNPQTGLNKYGCSTLPDNELTALGSSTASVISLRGMTAAQALRNRCAQLVLQDTQQHIYDQQIRALRSEFLSLCGLSEEDKVDALFAASGTDIHLLLAQWLQPDLTVMIDPAETGSGLAAALQGKHFSSDSTCAGGTPEGAAVSDWRGELLTLAARSQDGKPRDIASVDAELLKIVEQAVKTKKRLLLILTDVCKTGLIFPGIASIKKLQQRWPDQIQVVVDACQFRLSKQSLRAYLVHHFCVALTGSKFLGGPTFSGALLIPHLVANICQERILHEGARAYSHSADWPSGYKASLNLHPGTNFGLLLRWEAAMAELREFAQLNEQQIRPFLQAFRKAVSDRIQHDPHFEAVSNPALDRSEIGSAGNWDEEQTIFPFVIYRILSNGEKRPLTRSESAKVYQELQQPADAQQHRRFQLGQPVLCGERMGTPVSALRICISAPMLVSAQEKLSAEKIITEALLAFERIVEIIDTL</sequence>
<dbReference type="RefSeq" id="WP_186911330.1">
    <property type="nucleotide sequence ID" value="NZ_JACOFV010000003.1"/>
</dbReference>
<dbReference type="Gene3D" id="3.40.640.10">
    <property type="entry name" value="Type I PLP-dependent aspartate aminotransferase-like (Major domain)"/>
    <property type="match status" value="1"/>
</dbReference>
<dbReference type="InterPro" id="IPR015421">
    <property type="entry name" value="PyrdxlP-dep_Trfase_major"/>
</dbReference>
<dbReference type="InterPro" id="IPR015424">
    <property type="entry name" value="PyrdxlP-dep_Trfase"/>
</dbReference>
<protein>
    <submittedName>
        <fullName evidence="1">Uncharacterized protein</fullName>
    </submittedName>
</protein>
<accession>A0A923HCW5</accession>
<dbReference type="EMBL" id="JACOFV010000003">
    <property type="protein sequence ID" value="MBC3861399.1"/>
    <property type="molecule type" value="Genomic_DNA"/>
</dbReference>
<dbReference type="Proteomes" id="UP000634011">
    <property type="component" value="Unassembled WGS sequence"/>
</dbReference>
<comment type="caution">
    <text evidence="1">The sequence shown here is derived from an EMBL/GenBank/DDBJ whole genome shotgun (WGS) entry which is preliminary data.</text>
</comment>